<proteinExistence type="predicted"/>
<accession>A0ABR3ZX94</accession>
<dbReference type="EMBL" id="JBEFKJ010000039">
    <property type="protein sequence ID" value="KAL2037586.1"/>
    <property type="molecule type" value="Genomic_DNA"/>
</dbReference>
<keyword evidence="2" id="KW-0812">Transmembrane</keyword>
<gene>
    <name evidence="3" type="ORF">N7G274_009699</name>
</gene>
<feature type="transmembrane region" description="Helical" evidence="2">
    <location>
        <begin position="211"/>
        <end position="240"/>
    </location>
</feature>
<dbReference type="Proteomes" id="UP001590950">
    <property type="component" value="Unassembled WGS sequence"/>
</dbReference>
<feature type="region of interest" description="Disordered" evidence="1">
    <location>
        <begin position="63"/>
        <end position="88"/>
    </location>
</feature>
<keyword evidence="2" id="KW-1133">Transmembrane helix</keyword>
<evidence type="ECO:0000313" key="4">
    <source>
        <dbReference type="Proteomes" id="UP001590950"/>
    </source>
</evidence>
<dbReference type="InterPro" id="IPR038872">
    <property type="entry name" value="Put_GTT3"/>
</dbReference>
<evidence type="ECO:0000256" key="2">
    <source>
        <dbReference type="SAM" id="Phobius"/>
    </source>
</evidence>
<protein>
    <submittedName>
        <fullName evidence="3">Uncharacterized protein</fullName>
    </submittedName>
</protein>
<dbReference type="PANTHER" id="PTHR41807:SF1">
    <property type="entry name" value="GLUTATHIONE TRANSFERASE 3"/>
    <property type="match status" value="1"/>
</dbReference>
<name>A0ABR3ZX94_9LECA</name>
<sequence length="309" mass="33270">MATANAWLQKQRKSDLADMADHVGLKNYEKFKKSDLEMVLEEHLRANQSSLAKDPRVSPFYQGVDPASPVKHNPGVAESKPKRRQTIKRDEVDAAENSLSTALATRTPSRALAIARSVPLPPSPAVLANQIDARTTSMRNSISEYVSTSPLPGTMENIRSSLSTVTSIQLLTLFIEAWGLRSQVLPLRYLSTLPAVPAIGLGEIAIKIPDLFALLTMAFWGPVGLWFATSIGLPLLGSWFINLKGDAGYDTVSFNVVKALAAWIVYVRGGVGGESTRVVERGVLGGSGGMLIGAFIGLLAGIYDAVLKR</sequence>
<comment type="caution">
    <text evidence="3">The sequence shown here is derived from an EMBL/GenBank/DDBJ whole genome shotgun (WGS) entry which is preliminary data.</text>
</comment>
<evidence type="ECO:0000313" key="3">
    <source>
        <dbReference type="EMBL" id="KAL2037586.1"/>
    </source>
</evidence>
<keyword evidence="4" id="KW-1185">Reference proteome</keyword>
<reference evidence="3 4" key="1">
    <citation type="submission" date="2024-09" db="EMBL/GenBank/DDBJ databases">
        <title>Rethinking Asexuality: The Enigmatic Case of Functional Sexual Genes in Lepraria (Stereocaulaceae).</title>
        <authorList>
            <person name="Doellman M."/>
            <person name="Sun Y."/>
            <person name="Barcenas-Pena A."/>
            <person name="Lumbsch H.T."/>
            <person name="Grewe F."/>
        </authorList>
    </citation>
    <scope>NUCLEOTIDE SEQUENCE [LARGE SCALE GENOMIC DNA]</scope>
    <source>
        <strain evidence="3 4">Mercado 3170</strain>
    </source>
</reference>
<organism evidence="3 4">
    <name type="scientific">Stereocaulon virgatum</name>
    <dbReference type="NCBI Taxonomy" id="373712"/>
    <lineage>
        <taxon>Eukaryota</taxon>
        <taxon>Fungi</taxon>
        <taxon>Dikarya</taxon>
        <taxon>Ascomycota</taxon>
        <taxon>Pezizomycotina</taxon>
        <taxon>Lecanoromycetes</taxon>
        <taxon>OSLEUM clade</taxon>
        <taxon>Lecanoromycetidae</taxon>
        <taxon>Lecanorales</taxon>
        <taxon>Lecanorineae</taxon>
        <taxon>Stereocaulaceae</taxon>
        <taxon>Stereocaulon</taxon>
    </lineage>
</organism>
<keyword evidence="2" id="KW-0472">Membrane</keyword>
<feature type="transmembrane region" description="Helical" evidence="2">
    <location>
        <begin position="252"/>
        <end position="271"/>
    </location>
</feature>
<dbReference type="PANTHER" id="PTHR41807">
    <property type="entry name" value="GLUTATHIONE TRANSFERASE 3"/>
    <property type="match status" value="1"/>
</dbReference>
<feature type="transmembrane region" description="Helical" evidence="2">
    <location>
        <begin position="283"/>
        <end position="303"/>
    </location>
</feature>
<evidence type="ECO:0000256" key="1">
    <source>
        <dbReference type="SAM" id="MobiDB-lite"/>
    </source>
</evidence>